<accession>K0TP99</accession>
<dbReference type="Proteomes" id="UP000266841">
    <property type="component" value="Unassembled WGS sequence"/>
</dbReference>
<sequence>MSSGGEQRAANFGRVSLDNKDCKGFGKNEGSRFLELKSNVVVGLTTAHLLLEEHFKTDSLTRKDAIAAETKIREVIQQAYDEWNELDEIYKKETRKKKSKLTNEKLIIQQTVVVQLKQELNKIKDLHQVGSLQYLHLSIGTLAALDVGESDLSRIGPSHGGMTWQPGTGGATLTGSQKLQLQGSDLDADFDRNLDKIEECSQGVHRLATMQGEEVRSH</sequence>
<dbReference type="AlphaFoldDB" id="K0TP99"/>
<comment type="caution">
    <text evidence="1">The sequence shown here is derived from an EMBL/GenBank/DDBJ whole genome shotgun (WGS) entry which is preliminary data.</text>
</comment>
<proteinExistence type="predicted"/>
<evidence type="ECO:0000313" key="1">
    <source>
        <dbReference type="EMBL" id="EJK77751.1"/>
    </source>
</evidence>
<evidence type="ECO:0000313" key="2">
    <source>
        <dbReference type="Proteomes" id="UP000266841"/>
    </source>
</evidence>
<organism evidence="1 2">
    <name type="scientific">Thalassiosira oceanica</name>
    <name type="common">Marine diatom</name>
    <dbReference type="NCBI Taxonomy" id="159749"/>
    <lineage>
        <taxon>Eukaryota</taxon>
        <taxon>Sar</taxon>
        <taxon>Stramenopiles</taxon>
        <taxon>Ochrophyta</taxon>
        <taxon>Bacillariophyta</taxon>
        <taxon>Coscinodiscophyceae</taxon>
        <taxon>Thalassiosirophycidae</taxon>
        <taxon>Thalassiosirales</taxon>
        <taxon>Thalassiosiraceae</taxon>
        <taxon>Thalassiosira</taxon>
    </lineage>
</organism>
<protein>
    <submittedName>
        <fullName evidence="1">Uncharacterized protein</fullName>
    </submittedName>
</protein>
<name>K0TP99_THAOC</name>
<reference evidence="1 2" key="1">
    <citation type="journal article" date="2012" name="Genome Biol.">
        <title>Genome and low-iron response of an oceanic diatom adapted to chronic iron limitation.</title>
        <authorList>
            <person name="Lommer M."/>
            <person name="Specht M."/>
            <person name="Roy A.S."/>
            <person name="Kraemer L."/>
            <person name="Andreson R."/>
            <person name="Gutowska M.A."/>
            <person name="Wolf J."/>
            <person name="Bergner S.V."/>
            <person name="Schilhabel M.B."/>
            <person name="Klostermeier U.C."/>
            <person name="Beiko R.G."/>
            <person name="Rosenstiel P."/>
            <person name="Hippler M."/>
            <person name="Laroche J."/>
        </authorList>
    </citation>
    <scope>NUCLEOTIDE SEQUENCE [LARGE SCALE GENOMIC DNA]</scope>
    <source>
        <strain evidence="1 2">CCMP1005</strain>
    </source>
</reference>
<keyword evidence="2" id="KW-1185">Reference proteome</keyword>
<dbReference type="OrthoDB" id="29755at2759"/>
<gene>
    <name evidence="1" type="ORF">THAOC_00397</name>
</gene>
<dbReference type="EMBL" id="AGNL01000456">
    <property type="protein sequence ID" value="EJK77751.1"/>
    <property type="molecule type" value="Genomic_DNA"/>
</dbReference>
<feature type="non-terminal residue" evidence="1">
    <location>
        <position position="218"/>
    </location>
</feature>